<gene>
    <name evidence="1" type="ORF">KME25_04920</name>
</gene>
<dbReference type="AlphaFoldDB" id="A0A951U815"/>
<sequence length="177" mass="19001">MSSWVTSINLAAYFANLTAILAGGLFIGALAQALPAQSQQIFENVRLGPKFSPDPVVIRGISGGAVPARNIAGRAQTPTGPCMGFVDQAPDHTVVLTTFFNYLSLQVNSPEDTTLLISGPGGSWCNDDYQGKNPGVAGQWLAGTYRVWVGSYDTNNYHPYIIRITEAPLLNPGPYRR</sequence>
<comment type="caution">
    <text evidence="1">The sequence shown here is derived from an EMBL/GenBank/DDBJ whole genome shotgun (WGS) entry which is preliminary data.</text>
</comment>
<dbReference type="EMBL" id="JAHHIF010000005">
    <property type="protein sequence ID" value="MBW4543778.1"/>
    <property type="molecule type" value="Genomic_DNA"/>
</dbReference>
<organism evidence="1 2">
    <name type="scientific">Symplocastrum torsivum CPER-KK1</name>
    <dbReference type="NCBI Taxonomy" id="450513"/>
    <lineage>
        <taxon>Bacteria</taxon>
        <taxon>Bacillati</taxon>
        <taxon>Cyanobacteriota</taxon>
        <taxon>Cyanophyceae</taxon>
        <taxon>Oscillatoriophycideae</taxon>
        <taxon>Oscillatoriales</taxon>
        <taxon>Microcoleaceae</taxon>
        <taxon>Symplocastrum</taxon>
    </lineage>
</organism>
<proteinExistence type="predicted"/>
<dbReference type="Proteomes" id="UP000753908">
    <property type="component" value="Unassembled WGS sequence"/>
</dbReference>
<name>A0A951U815_9CYAN</name>
<evidence type="ECO:0000313" key="1">
    <source>
        <dbReference type="EMBL" id="MBW4543778.1"/>
    </source>
</evidence>
<protein>
    <submittedName>
        <fullName evidence="1">Uncharacterized protein</fullName>
    </submittedName>
</protein>
<evidence type="ECO:0000313" key="2">
    <source>
        <dbReference type="Proteomes" id="UP000753908"/>
    </source>
</evidence>
<reference evidence="1" key="2">
    <citation type="journal article" date="2022" name="Microbiol. Resour. Announc.">
        <title>Metagenome Sequencing to Explore Phylogenomics of Terrestrial Cyanobacteria.</title>
        <authorList>
            <person name="Ward R.D."/>
            <person name="Stajich J.E."/>
            <person name="Johansen J.R."/>
            <person name="Huntemann M."/>
            <person name="Clum A."/>
            <person name="Foster B."/>
            <person name="Foster B."/>
            <person name="Roux S."/>
            <person name="Palaniappan K."/>
            <person name="Varghese N."/>
            <person name="Mukherjee S."/>
            <person name="Reddy T.B.K."/>
            <person name="Daum C."/>
            <person name="Copeland A."/>
            <person name="Chen I.A."/>
            <person name="Ivanova N.N."/>
            <person name="Kyrpides N.C."/>
            <person name="Shapiro N."/>
            <person name="Eloe-Fadrosh E.A."/>
            <person name="Pietrasiak N."/>
        </authorList>
    </citation>
    <scope>NUCLEOTIDE SEQUENCE</scope>
    <source>
        <strain evidence="1">CPER-KK1</strain>
    </source>
</reference>
<accession>A0A951U815</accession>
<reference evidence="1" key="1">
    <citation type="submission" date="2021-05" db="EMBL/GenBank/DDBJ databases">
        <authorList>
            <person name="Pietrasiak N."/>
            <person name="Ward R."/>
            <person name="Stajich J.E."/>
            <person name="Kurbessoian T."/>
        </authorList>
    </citation>
    <scope>NUCLEOTIDE SEQUENCE</scope>
    <source>
        <strain evidence="1">CPER-KK1</strain>
    </source>
</reference>